<feature type="compositionally biased region" description="Basic and acidic residues" evidence="1">
    <location>
        <begin position="668"/>
        <end position="682"/>
    </location>
</feature>
<comment type="caution">
    <text evidence="2">The sequence shown here is derived from an EMBL/GenBank/DDBJ whole genome shotgun (WGS) entry which is preliminary data.</text>
</comment>
<name>A0A1Y2BL89_9TREE</name>
<dbReference type="STRING" id="71784.A0A1Y2BL89"/>
<feature type="region of interest" description="Disordered" evidence="1">
    <location>
        <begin position="123"/>
        <end position="176"/>
    </location>
</feature>
<dbReference type="EMBL" id="MCFC01000001">
    <property type="protein sequence ID" value="ORY35544.1"/>
    <property type="molecule type" value="Genomic_DNA"/>
</dbReference>
<evidence type="ECO:0000256" key="1">
    <source>
        <dbReference type="SAM" id="MobiDB-lite"/>
    </source>
</evidence>
<protein>
    <submittedName>
        <fullName evidence="2">Uncharacterized protein</fullName>
    </submittedName>
</protein>
<gene>
    <name evidence="2" type="ORF">BCR39DRAFT_555692</name>
</gene>
<dbReference type="AlphaFoldDB" id="A0A1Y2BL89"/>
<dbReference type="InParanoid" id="A0A1Y2BL89"/>
<dbReference type="OrthoDB" id="2564639at2759"/>
<feature type="compositionally biased region" description="Polar residues" evidence="1">
    <location>
        <begin position="21"/>
        <end position="33"/>
    </location>
</feature>
<feature type="compositionally biased region" description="Low complexity" evidence="1">
    <location>
        <begin position="67"/>
        <end position="76"/>
    </location>
</feature>
<proteinExistence type="predicted"/>
<evidence type="ECO:0000313" key="3">
    <source>
        <dbReference type="Proteomes" id="UP000193986"/>
    </source>
</evidence>
<feature type="compositionally biased region" description="Polar residues" evidence="1">
    <location>
        <begin position="633"/>
        <end position="645"/>
    </location>
</feature>
<feature type="region of interest" description="Disordered" evidence="1">
    <location>
        <begin position="456"/>
        <end position="482"/>
    </location>
</feature>
<feature type="region of interest" description="Disordered" evidence="1">
    <location>
        <begin position="628"/>
        <end position="685"/>
    </location>
</feature>
<dbReference type="Proteomes" id="UP000193986">
    <property type="component" value="Unassembled WGS sequence"/>
</dbReference>
<keyword evidence="3" id="KW-1185">Reference proteome</keyword>
<feature type="region of interest" description="Disordered" evidence="1">
    <location>
        <begin position="189"/>
        <end position="217"/>
    </location>
</feature>
<accession>A0A1Y2BL89</accession>
<reference evidence="2 3" key="1">
    <citation type="submission" date="2016-07" db="EMBL/GenBank/DDBJ databases">
        <title>Pervasive Adenine N6-methylation of Active Genes in Fungi.</title>
        <authorList>
            <consortium name="DOE Joint Genome Institute"/>
            <person name="Mondo S.J."/>
            <person name="Dannebaum R.O."/>
            <person name="Kuo R.C."/>
            <person name="Labutti K."/>
            <person name="Haridas S."/>
            <person name="Kuo A."/>
            <person name="Salamov A."/>
            <person name="Ahrendt S.R."/>
            <person name="Lipzen A."/>
            <person name="Sullivan W."/>
            <person name="Andreopoulos W.B."/>
            <person name="Clum A."/>
            <person name="Lindquist E."/>
            <person name="Daum C."/>
            <person name="Ramamoorthy G.K."/>
            <person name="Gryganskyi A."/>
            <person name="Culley D."/>
            <person name="Magnuson J.K."/>
            <person name="James T.Y."/>
            <person name="O'Malley M.A."/>
            <person name="Stajich J.E."/>
            <person name="Spatafora J.W."/>
            <person name="Visel A."/>
            <person name="Grigoriev I.V."/>
        </authorList>
    </citation>
    <scope>NUCLEOTIDE SEQUENCE [LARGE SCALE GENOMIC DNA]</scope>
    <source>
        <strain evidence="2 3">68-887.2</strain>
    </source>
</reference>
<sequence>MPFLPFLFRGGRATPTPAPVNYTSHESASTPPSSFRMASEFSRSMTRKRSDSTFSPSPSKTINTEMTSSPARPARPRVPAVTTALSVAVKPLPLAPLELAQDSVTPVIDIGAASQIGQRVLTDSVPPPHRSSHTRATSNPSPIKRSFSVRKRSNTVDRISATGTSTAKATPGGRRPAMLKLQTSNLTPNSSLETVENTGQLTDRDTTPTVRPHSNVAGVKHPMQPLLRRAESADEIPQRPIVEPVRMERRRSRSVGQITDTGLPLLDGLRESAGPPNQATTTSAISTASITPHLRADPSSSSVAPISRAFITVPLPWAPVPATSLQRSLSPSIYTKYLHAALPTGEPYLLSPSILNNASVESIRLKAELTRLQEKYEHHVRARDMLFRQLEQGLVKSEVGSLIHIYQAIVKAAAKCDRVARQIYICNDQIKQISIQLAQHQAACLRILSDNEQIEKHEKRERIPSSSSTATEVSEHSEFDEENEAIRPSIIVLRPLSPGLTGRSILVDERRTSAATVISVNHLGFPVPPNRHYSSGFPLKSPSPNTMRESTSCPESLCKASMIVEPSSSLQVSLDTSLVSSCSVGRDNEILIYPPAHKRSSSMPILNLVDSLPHTPWRADHASHQSLLPPINLDSSGDTASTGNTAPLVIRSPPPTKAKSLAVRRRKSTESTRRARRGRESQLETPESILLSLATAEIWTKIIPISRRAKDNPES</sequence>
<organism evidence="2 3">
    <name type="scientific">Naematelia encephala</name>
    <dbReference type="NCBI Taxonomy" id="71784"/>
    <lineage>
        <taxon>Eukaryota</taxon>
        <taxon>Fungi</taxon>
        <taxon>Dikarya</taxon>
        <taxon>Basidiomycota</taxon>
        <taxon>Agaricomycotina</taxon>
        <taxon>Tremellomycetes</taxon>
        <taxon>Tremellales</taxon>
        <taxon>Naemateliaceae</taxon>
        <taxon>Naematelia</taxon>
    </lineage>
</organism>
<feature type="compositionally biased region" description="Polar residues" evidence="1">
    <location>
        <begin position="189"/>
        <end position="201"/>
    </location>
</feature>
<evidence type="ECO:0000313" key="2">
    <source>
        <dbReference type="EMBL" id="ORY35544.1"/>
    </source>
</evidence>
<feature type="region of interest" description="Disordered" evidence="1">
    <location>
        <begin position="14"/>
        <end position="76"/>
    </location>
</feature>
<feature type="compositionally biased region" description="Polar residues" evidence="1">
    <location>
        <begin position="52"/>
        <end position="66"/>
    </location>
</feature>